<evidence type="ECO:0000259" key="10">
    <source>
        <dbReference type="PROSITE" id="PS51918"/>
    </source>
</evidence>
<keyword evidence="12" id="KW-1185">Reference proteome</keyword>
<evidence type="ECO:0000256" key="7">
    <source>
        <dbReference type="ARBA" id="ARBA00023014"/>
    </source>
</evidence>
<comment type="cofactor">
    <cofactor evidence="1">
        <name>[4Fe-4S] cluster</name>
        <dbReference type="ChEBI" id="CHEBI:49883"/>
    </cofactor>
</comment>
<proteinExistence type="predicted"/>
<dbReference type="PROSITE" id="PS51332">
    <property type="entry name" value="B12_BINDING"/>
    <property type="match status" value="1"/>
</dbReference>
<name>A0A2S6MXJ4_RHOGL</name>
<evidence type="ECO:0000313" key="11">
    <source>
        <dbReference type="EMBL" id="PPQ27081.1"/>
    </source>
</evidence>
<dbReference type="Pfam" id="PF02310">
    <property type="entry name" value="B12-binding"/>
    <property type="match status" value="1"/>
</dbReference>
<dbReference type="Gene3D" id="3.80.30.20">
    <property type="entry name" value="tm_1862 like domain"/>
    <property type="match status" value="1"/>
</dbReference>
<dbReference type="InterPro" id="IPR007197">
    <property type="entry name" value="rSAM"/>
</dbReference>
<organism evidence="11 12">
    <name type="scientific">Rhodopila globiformis</name>
    <name type="common">Rhodopseudomonas globiformis</name>
    <dbReference type="NCBI Taxonomy" id="1071"/>
    <lineage>
        <taxon>Bacteria</taxon>
        <taxon>Pseudomonadati</taxon>
        <taxon>Pseudomonadota</taxon>
        <taxon>Alphaproteobacteria</taxon>
        <taxon>Acetobacterales</taxon>
        <taxon>Acetobacteraceae</taxon>
        <taxon>Rhodopila</taxon>
    </lineage>
</organism>
<reference evidence="11 12" key="1">
    <citation type="journal article" date="2018" name="Arch. Microbiol.">
        <title>New insights into the metabolic potential of the phototrophic purple bacterium Rhodopila globiformis DSM 161(T) from its draft genome sequence and evidence for a vanadium-dependent nitrogenase.</title>
        <authorList>
            <person name="Imhoff J.F."/>
            <person name="Rahn T."/>
            <person name="Kunzel S."/>
            <person name="Neulinger S.C."/>
        </authorList>
    </citation>
    <scope>NUCLEOTIDE SEQUENCE [LARGE SCALE GENOMIC DNA]</scope>
    <source>
        <strain evidence="11 12">DSM 161</strain>
    </source>
</reference>
<evidence type="ECO:0000256" key="4">
    <source>
        <dbReference type="ARBA" id="ARBA00022691"/>
    </source>
</evidence>
<keyword evidence="7" id="KW-0411">Iron-sulfur</keyword>
<dbReference type="PANTHER" id="PTHR43409">
    <property type="entry name" value="ANAEROBIC MAGNESIUM-PROTOPORPHYRIN IX MONOMETHYL ESTER CYCLASE-RELATED"/>
    <property type="match status" value="1"/>
</dbReference>
<dbReference type="InterPro" id="IPR006638">
    <property type="entry name" value="Elp3/MiaA/NifB-like_rSAM"/>
</dbReference>
<evidence type="ECO:0000313" key="12">
    <source>
        <dbReference type="Proteomes" id="UP000239724"/>
    </source>
</evidence>
<keyword evidence="6" id="KW-0408">Iron</keyword>
<dbReference type="SFLD" id="SFLDG01123">
    <property type="entry name" value="methyltransferase_(Class_B)"/>
    <property type="match status" value="1"/>
</dbReference>
<protein>
    <submittedName>
        <fullName evidence="11">Uncharacterized protein</fullName>
    </submittedName>
</protein>
<gene>
    <name evidence="11" type="ORF">CCS01_28515</name>
</gene>
<dbReference type="GO" id="GO:0031419">
    <property type="term" value="F:cobalamin binding"/>
    <property type="evidence" value="ECO:0007669"/>
    <property type="project" value="InterPro"/>
</dbReference>
<evidence type="ECO:0000259" key="9">
    <source>
        <dbReference type="PROSITE" id="PS51332"/>
    </source>
</evidence>
<feature type="region of interest" description="Disordered" evidence="8">
    <location>
        <begin position="1"/>
        <end position="20"/>
    </location>
</feature>
<accession>A0A2S6MXJ4</accession>
<dbReference type="CDD" id="cd01335">
    <property type="entry name" value="Radical_SAM"/>
    <property type="match status" value="1"/>
</dbReference>
<dbReference type="PANTHER" id="PTHR43409:SF7">
    <property type="entry name" value="BLL1977 PROTEIN"/>
    <property type="match status" value="1"/>
</dbReference>
<evidence type="ECO:0000256" key="3">
    <source>
        <dbReference type="ARBA" id="ARBA00022679"/>
    </source>
</evidence>
<keyword evidence="5" id="KW-0479">Metal-binding</keyword>
<dbReference type="InterPro" id="IPR051198">
    <property type="entry name" value="BchE-like"/>
</dbReference>
<dbReference type="SMART" id="SM00729">
    <property type="entry name" value="Elp3"/>
    <property type="match status" value="1"/>
</dbReference>
<keyword evidence="4" id="KW-0949">S-adenosyl-L-methionine</keyword>
<evidence type="ECO:0000256" key="1">
    <source>
        <dbReference type="ARBA" id="ARBA00001966"/>
    </source>
</evidence>
<evidence type="ECO:0000256" key="5">
    <source>
        <dbReference type="ARBA" id="ARBA00022723"/>
    </source>
</evidence>
<dbReference type="Proteomes" id="UP000239724">
    <property type="component" value="Unassembled WGS sequence"/>
</dbReference>
<dbReference type="InterPro" id="IPR034466">
    <property type="entry name" value="Methyltransferase_Class_B"/>
</dbReference>
<keyword evidence="3" id="KW-0808">Transferase</keyword>
<dbReference type="GO" id="GO:0046872">
    <property type="term" value="F:metal ion binding"/>
    <property type="evidence" value="ECO:0007669"/>
    <property type="project" value="UniProtKB-KW"/>
</dbReference>
<dbReference type="Pfam" id="PF04055">
    <property type="entry name" value="Radical_SAM"/>
    <property type="match status" value="1"/>
</dbReference>
<dbReference type="GO" id="GO:0051539">
    <property type="term" value="F:4 iron, 4 sulfur cluster binding"/>
    <property type="evidence" value="ECO:0007669"/>
    <property type="project" value="UniProtKB-KW"/>
</dbReference>
<dbReference type="PROSITE" id="PS51918">
    <property type="entry name" value="RADICAL_SAM"/>
    <property type="match status" value="1"/>
</dbReference>
<sequence length="586" mass="67225">MGAETARPWPAPERPGNVGALKRLSMPSRLSGKRWSTRGCSQGLFRNAGSDATVCPDRRNRRLRSGRRRQRGRCARWRESAWFYWNKNLLEGWISSRPVSVRLFDRPCLARTYGGCEQSIEYHADMAGLQYWHVGSQTPLAGRIEMPRLMIIQAASYRGFGDRRPLKIRKRRLIGAVLPYMGALAPRDWDVTLVDDAVEEVDFDAPVDVVAITARMVTSLRAQELADKFRERGVTVLMGGPHATFYAEEMAQHADGVCIGEAEEIFPQMLEDAAAGRLKQFYQRDTVASMKGMPTPRWDLLHPENYTFYSPVVIQQSRGCPYTCDFCAERRLNGDYGYRDRPAEEIVEEIRKSGKRHVFFAASQFVGHKKRTMELLEALIPLKIRWSALFSPRFGLDGEFLDLAQRSGLLHVNMGIESISQTTLKSMHKEFNKSNSYDEMIDNLNRRNISFSFNFVFGTDTDDETVFDATLQFLQQHKVPAAYFNVLAPLRGTPVYDRLKAENRIIDEPNMDRWPGVYCHIEPRNMSGQQLVAKVQKLQREFYSLRAITQRLRVPRTQADFASWNVNMTQRKVALNSDKLCEFSEF</sequence>
<dbReference type="EMBL" id="NHRY01000263">
    <property type="protein sequence ID" value="PPQ27081.1"/>
    <property type="molecule type" value="Genomic_DNA"/>
</dbReference>
<dbReference type="InterPro" id="IPR023404">
    <property type="entry name" value="rSAM_horseshoe"/>
</dbReference>
<dbReference type="CDD" id="cd02068">
    <property type="entry name" value="radical_SAM_B12_BD"/>
    <property type="match status" value="1"/>
</dbReference>
<dbReference type="InterPro" id="IPR006158">
    <property type="entry name" value="Cobalamin-bd"/>
</dbReference>
<dbReference type="SFLD" id="SFLDS00029">
    <property type="entry name" value="Radical_SAM"/>
    <property type="match status" value="1"/>
</dbReference>
<comment type="caution">
    <text evidence="11">The sequence shown here is derived from an EMBL/GenBank/DDBJ whole genome shotgun (WGS) entry which is preliminary data.</text>
</comment>
<evidence type="ECO:0000256" key="6">
    <source>
        <dbReference type="ARBA" id="ARBA00023004"/>
    </source>
</evidence>
<dbReference type="SUPFAM" id="SSF102114">
    <property type="entry name" value="Radical SAM enzymes"/>
    <property type="match status" value="1"/>
</dbReference>
<keyword evidence="2" id="KW-0489">Methyltransferase</keyword>
<dbReference type="SFLD" id="SFLDG01082">
    <property type="entry name" value="B12-binding_domain_containing"/>
    <property type="match status" value="1"/>
</dbReference>
<feature type="domain" description="B12-binding" evidence="9">
    <location>
        <begin position="147"/>
        <end position="280"/>
    </location>
</feature>
<dbReference type="Gene3D" id="3.40.50.280">
    <property type="entry name" value="Cobalamin-binding domain"/>
    <property type="match status" value="1"/>
</dbReference>
<dbReference type="GO" id="GO:0003824">
    <property type="term" value="F:catalytic activity"/>
    <property type="evidence" value="ECO:0007669"/>
    <property type="project" value="InterPro"/>
</dbReference>
<feature type="domain" description="Radical SAM core" evidence="10">
    <location>
        <begin position="306"/>
        <end position="524"/>
    </location>
</feature>
<evidence type="ECO:0000256" key="2">
    <source>
        <dbReference type="ARBA" id="ARBA00022603"/>
    </source>
</evidence>
<dbReference type="AlphaFoldDB" id="A0A2S6MXJ4"/>
<dbReference type="GO" id="GO:0005829">
    <property type="term" value="C:cytosol"/>
    <property type="evidence" value="ECO:0007669"/>
    <property type="project" value="TreeGrafter"/>
</dbReference>
<evidence type="ECO:0000256" key="8">
    <source>
        <dbReference type="SAM" id="MobiDB-lite"/>
    </source>
</evidence>
<dbReference type="InterPro" id="IPR058240">
    <property type="entry name" value="rSAM_sf"/>
</dbReference>